<gene>
    <name evidence="1" type="ordered locus">Dret_0248</name>
</gene>
<dbReference type="InterPro" id="IPR059223">
    <property type="entry name" value="DVU0772-like"/>
</dbReference>
<dbReference type="RefSeq" id="WP_015750709.1">
    <property type="nucleotide sequence ID" value="NC_013223.1"/>
</dbReference>
<dbReference type="NCBIfam" id="NF045682">
    <property type="entry name" value="DVU0772_fam"/>
    <property type="match status" value="1"/>
</dbReference>
<sequence length="114" mass="13462">MGQLSNYKDLLIDWEMTPEEAVTLYLEWGNNHRRGERPPVRSKNEHSNYFVVSNWENRPKVYLVRRNSDGAEELAELPLPPTLGEHFQQEVGGHRGVYPVNTEIRQWLEKQLFE</sequence>
<dbReference type="AlphaFoldDB" id="C8WZS5"/>
<dbReference type="EMBL" id="CP001734">
    <property type="protein sequence ID" value="ACV67550.1"/>
    <property type="molecule type" value="Genomic_DNA"/>
</dbReference>
<name>C8WZS5_DESRD</name>
<dbReference type="STRING" id="485915.Dret_0248"/>
<evidence type="ECO:0000313" key="2">
    <source>
        <dbReference type="Proteomes" id="UP000001052"/>
    </source>
</evidence>
<organism evidence="1 2">
    <name type="scientific">Desulfohalobium retbaense (strain ATCC 49708 / DSM 5692 / JCM 16813 / HR100)</name>
    <dbReference type="NCBI Taxonomy" id="485915"/>
    <lineage>
        <taxon>Bacteria</taxon>
        <taxon>Pseudomonadati</taxon>
        <taxon>Thermodesulfobacteriota</taxon>
        <taxon>Desulfovibrionia</taxon>
        <taxon>Desulfovibrionales</taxon>
        <taxon>Desulfohalobiaceae</taxon>
        <taxon>Desulfohalobium</taxon>
    </lineage>
</organism>
<dbReference type="HOGENOM" id="CLU_153816_0_0_7"/>
<dbReference type="eggNOG" id="ENOG50310J3">
    <property type="taxonomic scope" value="Bacteria"/>
</dbReference>
<keyword evidence="2" id="KW-1185">Reference proteome</keyword>
<reference evidence="1 2" key="2">
    <citation type="journal article" date="2010" name="Stand. Genomic Sci.">
        <title>Complete genome sequence of Desulfohalobium retbaense type strain (HR(100)).</title>
        <authorList>
            <person name="Spring S."/>
            <person name="Nolan M."/>
            <person name="Lapidus A."/>
            <person name="Glavina Del Rio T."/>
            <person name="Copeland A."/>
            <person name="Tice H."/>
            <person name="Cheng J.F."/>
            <person name="Lucas S."/>
            <person name="Land M."/>
            <person name="Chen F."/>
            <person name="Bruce D."/>
            <person name="Goodwin L."/>
            <person name="Pitluck S."/>
            <person name="Ivanova N."/>
            <person name="Mavromatis K."/>
            <person name="Mikhailova N."/>
            <person name="Pati A."/>
            <person name="Chen A."/>
            <person name="Palaniappan K."/>
            <person name="Hauser L."/>
            <person name="Chang Y.J."/>
            <person name="Jeffries C.D."/>
            <person name="Munk C."/>
            <person name="Kiss H."/>
            <person name="Chain P."/>
            <person name="Han C."/>
            <person name="Brettin T."/>
            <person name="Detter J.C."/>
            <person name="Schuler E."/>
            <person name="Goker M."/>
            <person name="Rohde M."/>
            <person name="Bristow J."/>
            <person name="Eisen J.A."/>
            <person name="Markowitz V."/>
            <person name="Hugenholtz P."/>
            <person name="Kyrpides N.C."/>
            <person name="Klenk H.P."/>
        </authorList>
    </citation>
    <scope>NUCLEOTIDE SEQUENCE [LARGE SCALE GENOMIC DNA]</scope>
    <source>
        <strain evidence="1 2">DSM 5692</strain>
    </source>
</reference>
<evidence type="ECO:0000313" key="1">
    <source>
        <dbReference type="EMBL" id="ACV67550.1"/>
    </source>
</evidence>
<dbReference type="OrthoDB" id="5471332at2"/>
<dbReference type="KEGG" id="drt:Dret_0248"/>
<protein>
    <submittedName>
        <fullName evidence="1">Uncharacterized protein</fullName>
    </submittedName>
</protein>
<proteinExistence type="predicted"/>
<accession>C8WZS5</accession>
<reference evidence="2" key="1">
    <citation type="submission" date="2009-09" db="EMBL/GenBank/DDBJ databases">
        <title>The complete chromosome of Desulfohalobium retbaense DSM 5692.</title>
        <authorList>
            <consortium name="US DOE Joint Genome Institute (JGI-PGF)"/>
            <person name="Lucas S."/>
            <person name="Copeland A."/>
            <person name="Lapidus A."/>
            <person name="Glavina del Rio T."/>
            <person name="Dalin E."/>
            <person name="Tice H."/>
            <person name="Bruce D."/>
            <person name="Goodwin L."/>
            <person name="Pitluck S."/>
            <person name="Kyrpides N."/>
            <person name="Mavromatis K."/>
            <person name="Ivanova N."/>
            <person name="Mikhailova N."/>
            <person name="Munk A.C."/>
            <person name="Brettin T."/>
            <person name="Detter J.C."/>
            <person name="Han C."/>
            <person name="Tapia R."/>
            <person name="Larimer F."/>
            <person name="Land M."/>
            <person name="Hauser L."/>
            <person name="Markowitz V."/>
            <person name="Cheng J.-F."/>
            <person name="Hugenholtz P."/>
            <person name="Woyke T."/>
            <person name="Wu D."/>
            <person name="Spring S."/>
            <person name="Klenk H.-P."/>
            <person name="Eisen J.A."/>
        </authorList>
    </citation>
    <scope>NUCLEOTIDE SEQUENCE [LARGE SCALE GENOMIC DNA]</scope>
    <source>
        <strain evidence="2">DSM 5692</strain>
    </source>
</reference>
<dbReference type="Proteomes" id="UP000001052">
    <property type="component" value="Chromosome"/>
</dbReference>